<feature type="coiled-coil region" evidence="1">
    <location>
        <begin position="425"/>
        <end position="452"/>
    </location>
</feature>
<name>A0A6S6WHI6_9PLEO</name>
<reference evidence="3" key="1">
    <citation type="submission" date="2021-02" db="EMBL/GenBank/DDBJ databases">
        <authorList>
            <person name="Syme A R."/>
            <person name="Syme A R."/>
            <person name="Moolhuijzen P."/>
        </authorList>
    </citation>
    <scope>NUCLEOTIDE SEQUENCE</scope>
    <source>
        <strain evidence="3">W1-1</strain>
    </source>
</reference>
<evidence type="ECO:0000313" key="4">
    <source>
        <dbReference type="Proteomes" id="UP000472372"/>
    </source>
</evidence>
<sequence>MSDIADDEGIARDVGYDGHSRSDSPELCGTQTANIHKQCQGPAPRNSSIGAKRENYTTMSKLGNKPEKSQTTNGATAACRNPVEEQKGFAQEGAAPSLKSLSTKAQHLCRVADDILGGMKKVEEAMLQFKQYIQSEKDGNKPLYTWSKFDGYRVISRSIGDLDEAAAKLEPVDLPRPQVKIYLSRATQISLAVSQIAVFAMGVMSEKSANCIDEIEESSLSAECKGTAQSLVTSELKKLLKHCARATDRVYAALDLLRKSLNIDESYQNPDMPLIEELIAEREARLNASRTSWLWNAAGIMLGAATSAAIGLTAARLYGVGAFDIEGVNPSSSVHGQVMNLVHRTHAVTNLTGEVYKVKLEDLERRYKDLAEASESHSLRIDNLVEALGVPNEQGTYFLSAPSDSTAKTDFQVPEEIRVYMKKLSTDTDRQLERLQSEMELMRKNVHRMNIRLTKRLDKVDRYGF</sequence>
<evidence type="ECO:0000256" key="2">
    <source>
        <dbReference type="SAM" id="MobiDB-lite"/>
    </source>
</evidence>
<dbReference type="EMBL" id="HG992985">
    <property type="protein sequence ID" value="CAE7205910.1"/>
    <property type="molecule type" value="Genomic_DNA"/>
</dbReference>
<dbReference type="AlphaFoldDB" id="A0A6S6WHI6"/>
<evidence type="ECO:0000313" key="3">
    <source>
        <dbReference type="EMBL" id="CAE7205910.1"/>
    </source>
</evidence>
<accession>A0A6S6WHI6</accession>
<feature type="coiled-coil region" evidence="1">
    <location>
        <begin position="353"/>
        <end position="380"/>
    </location>
</feature>
<gene>
    <name evidence="3" type="ORF">PTTW11_09450</name>
</gene>
<dbReference type="Proteomes" id="UP000472372">
    <property type="component" value="Chromosome 9"/>
</dbReference>
<keyword evidence="1" id="KW-0175">Coiled coil</keyword>
<protein>
    <submittedName>
        <fullName evidence="3">Uncharacterized protein</fullName>
    </submittedName>
</protein>
<proteinExistence type="predicted"/>
<feature type="compositionally biased region" description="Basic and acidic residues" evidence="2">
    <location>
        <begin position="9"/>
        <end position="24"/>
    </location>
</feature>
<evidence type="ECO:0000256" key="1">
    <source>
        <dbReference type="SAM" id="Coils"/>
    </source>
</evidence>
<feature type="region of interest" description="Disordered" evidence="2">
    <location>
        <begin position="1"/>
        <end position="52"/>
    </location>
</feature>
<organism evidence="3 4">
    <name type="scientific">Pyrenophora teres f. teres</name>
    <dbReference type="NCBI Taxonomy" id="97479"/>
    <lineage>
        <taxon>Eukaryota</taxon>
        <taxon>Fungi</taxon>
        <taxon>Dikarya</taxon>
        <taxon>Ascomycota</taxon>
        <taxon>Pezizomycotina</taxon>
        <taxon>Dothideomycetes</taxon>
        <taxon>Pleosporomycetidae</taxon>
        <taxon>Pleosporales</taxon>
        <taxon>Pleosporineae</taxon>
        <taxon>Pleosporaceae</taxon>
        <taxon>Pyrenophora</taxon>
    </lineage>
</organism>